<name>A0A2N8SLG4_STUST</name>
<dbReference type="EMBL" id="POUW01000010">
    <property type="protein sequence ID" value="PNG03340.1"/>
    <property type="molecule type" value="Genomic_DNA"/>
</dbReference>
<protein>
    <submittedName>
        <fullName evidence="3">Uncharacterized protein</fullName>
    </submittedName>
</protein>
<evidence type="ECO:0000313" key="3">
    <source>
        <dbReference type="EMBL" id="PNG03340.1"/>
    </source>
</evidence>
<proteinExistence type="predicted"/>
<feature type="region of interest" description="Disordered" evidence="1">
    <location>
        <begin position="74"/>
        <end position="101"/>
    </location>
</feature>
<dbReference type="OrthoDB" id="6893577at2"/>
<sequence>MHKNMLIFCGLAICLPVTAMADGLDLDKQLNGLDIETEVVGSSGGGSAGTATTSTTQMLQITNNADVSVTCELQPGPAEAQSDAPPPTTIEPGEQTSLAVPGKYTGAPLQAKLVCEPQ</sequence>
<accession>A0A2N8SLG4</accession>
<keyword evidence="2" id="KW-0732">Signal</keyword>
<evidence type="ECO:0000256" key="1">
    <source>
        <dbReference type="SAM" id="MobiDB-lite"/>
    </source>
</evidence>
<dbReference type="AlphaFoldDB" id="A0A2N8SLG4"/>
<gene>
    <name evidence="3" type="ORF">CXL00_21435</name>
</gene>
<dbReference type="Proteomes" id="UP000235897">
    <property type="component" value="Unassembled WGS sequence"/>
</dbReference>
<evidence type="ECO:0000313" key="4">
    <source>
        <dbReference type="Proteomes" id="UP000235897"/>
    </source>
</evidence>
<organism evidence="3 4">
    <name type="scientific">Stutzerimonas stutzeri</name>
    <name type="common">Pseudomonas stutzeri</name>
    <dbReference type="NCBI Taxonomy" id="316"/>
    <lineage>
        <taxon>Bacteria</taxon>
        <taxon>Pseudomonadati</taxon>
        <taxon>Pseudomonadota</taxon>
        <taxon>Gammaproteobacteria</taxon>
        <taxon>Pseudomonadales</taxon>
        <taxon>Pseudomonadaceae</taxon>
        <taxon>Stutzerimonas</taxon>
    </lineage>
</organism>
<comment type="caution">
    <text evidence="3">The sequence shown here is derived from an EMBL/GenBank/DDBJ whole genome shotgun (WGS) entry which is preliminary data.</text>
</comment>
<evidence type="ECO:0000256" key="2">
    <source>
        <dbReference type="SAM" id="SignalP"/>
    </source>
</evidence>
<feature type="chain" id="PRO_5014892827" evidence="2">
    <location>
        <begin position="22"/>
        <end position="118"/>
    </location>
</feature>
<dbReference type="RefSeq" id="WP_021208041.1">
    <property type="nucleotide sequence ID" value="NZ_JAMOIG010000010.1"/>
</dbReference>
<reference evidence="3 4" key="1">
    <citation type="submission" date="2018-01" db="EMBL/GenBank/DDBJ databases">
        <title>Denitrification phenotypes of diverse strains of Pseudomonas stutzeri.</title>
        <authorList>
            <person name="Milligan D.A."/>
            <person name="Bergaust L."/>
            <person name="Bakken L.R."/>
            <person name="Frostegard A."/>
        </authorList>
    </citation>
    <scope>NUCLEOTIDE SEQUENCE [LARGE SCALE GENOMIC DNA]</scope>
    <source>
        <strain evidence="3 4">28a3</strain>
    </source>
</reference>
<feature type="signal peptide" evidence="2">
    <location>
        <begin position="1"/>
        <end position="21"/>
    </location>
</feature>